<dbReference type="EMBL" id="QMWP01000101">
    <property type="protein sequence ID" value="RLG69871.1"/>
    <property type="molecule type" value="Genomic_DNA"/>
</dbReference>
<sequence>MMSGKKFTWAVLLLVFLSIKAFSISIDYASPENGYRDINNEVILNCSGTDIDTYFFYGSKRNEPFSLLGSNNSGIYTWTGLEDGETYFWYCEGNVSTPIMIDEELSWTYEGTWDKDHPPSNCVDEDWTTYGKPTGDSAILENITIPDRSIRRVVMKSKFLIGGGAACDLELHCKNTTGSWVLFYVDSPVAFDLEDRVITQEVPDECWKNKNVLEITVVTNCPGYYESNYSFYYNLDITSGLVG</sequence>
<accession>A0A497JG53</accession>
<feature type="non-terminal residue" evidence="1">
    <location>
        <position position="243"/>
    </location>
</feature>
<dbReference type="AlphaFoldDB" id="A0A497JG53"/>
<dbReference type="Proteomes" id="UP000278031">
    <property type="component" value="Unassembled WGS sequence"/>
</dbReference>
<name>A0A497JG53_9ARCH</name>
<gene>
    <name evidence="1" type="ORF">DRO04_02720</name>
</gene>
<evidence type="ECO:0000313" key="1">
    <source>
        <dbReference type="EMBL" id="RLG69871.1"/>
    </source>
</evidence>
<protein>
    <submittedName>
        <fullName evidence="1">Uncharacterized protein</fullName>
    </submittedName>
</protein>
<evidence type="ECO:0000313" key="2">
    <source>
        <dbReference type="Proteomes" id="UP000278031"/>
    </source>
</evidence>
<organism evidence="1 2">
    <name type="scientific">Candidatus Iainarchaeum sp</name>
    <dbReference type="NCBI Taxonomy" id="3101447"/>
    <lineage>
        <taxon>Archaea</taxon>
        <taxon>Candidatus Iainarchaeota</taxon>
        <taxon>Candidatus Iainarchaeia</taxon>
        <taxon>Candidatus Iainarchaeales</taxon>
        <taxon>Candidatus Iainarchaeaceae</taxon>
        <taxon>Candidatus Iainarchaeum</taxon>
    </lineage>
</organism>
<comment type="caution">
    <text evidence="1">The sequence shown here is derived from an EMBL/GenBank/DDBJ whole genome shotgun (WGS) entry which is preliminary data.</text>
</comment>
<reference evidence="1 2" key="1">
    <citation type="submission" date="2018-06" db="EMBL/GenBank/DDBJ databases">
        <title>Extensive metabolic versatility and redundancy in microbially diverse, dynamic hydrothermal sediments.</title>
        <authorList>
            <person name="Dombrowski N."/>
            <person name="Teske A."/>
            <person name="Baker B.J."/>
        </authorList>
    </citation>
    <scope>NUCLEOTIDE SEQUENCE [LARGE SCALE GENOMIC DNA]</scope>
    <source>
        <strain evidence="1">B51_G17</strain>
    </source>
</reference>
<proteinExistence type="predicted"/>